<proteinExistence type="predicted"/>
<reference evidence="1" key="2">
    <citation type="submission" date="2020-06" db="EMBL/GenBank/DDBJ databases">
        <title>Whole Genome Sequence of Bradyrhizobium sp. Strain 323S2.</title>
        <authorList>
            <person name="Bromfield E.S.P."/>
        </authorList>
    </citation>
    <scope>NUCLEOTIDE SEQUENCE [LARGE SCALE GENOMIC DNA]</scope>
    <source>
        <strain evidence="1">323S2</strain>
    </source>
</reference>
<evidence type="ECO:0000313" key="1">
    <source>
        <dbReference type="EMBL" id="NYY96766.1"/>
    </source>
</evidence>
<name>A0A7Z0TU99_9BRAD</name>
<dbReference type="EMBL" id="CP088278">
    <property type="protein sequence ID" value="UGX89667.1"/>
    <property type="molecule type" value="Genomic_DNA"/>
</dbReference>
<accession>A0A7Z0TU99</accession>
<dbReference type="EMBL" id="JACBFH010000004">
    <property type="protein sequence ID" value="NYY96766.1"/>
    <property type="molecule type" value="Genomic_DNA"/>
</dbReference>
<evidence type="ECO:0000313" key="2">
    <source>
        <dbReference type="EMBL" id="UGX89667.1"/>
    </source>
</evidence>
<gene>
    <name evidence="2" type="ORF">G6321_00000800</name>
    <name evidence="1" type="ORF">G6321_53700</name>
</gene>
<reference evidence="2 3" key="3">
    <citation type="journal article" date="2022" name="Int. J. Syst. Evol. Microbiol.">
        <title>Strains of Bradyrhizobium barranii sp. nov. associated with legumes native to Canada are symbionts of soybeans and belong to different subspecies (subsp. barranii subsp. nov. and subsp. apii subsp. nov.) and symbiovars (sv. glycinearum and sv. septentrionale).</title>
        <authorList>
            <person name="Bromfield E.S.P."/>
            <person name="Cloutier S."/>
            <person name="Wasai-Hara S."/>
            <person name="Minamisawa K."/>
        </authorList>
    </citation>
    <scope>NUCLEOTIDE SEQUENCE [LARGE SCALE GENOMIC DNA]</scope>
    <source>
        <strain evidence="3">323S2</strain>
        <plasmid evidence="2 3">pBb323S2a</plasmid>
    </source>
</reference>
<keyword evidence="2" id="KW-0614">Plasmid</keyword>
<geneLocation type="plasmid" evidence="2 3">
    <name>pBb323S2a</name>
</geneLocation>
<dbReference type="RefSeq" id="WP_166354100.1">
    <property type="nucleotide sequence ID" value="NZ_CP049700.1"/>
</dbReference>
<dbReference type="AlphaFoldDB" id="A0A7Z0TU99"/>
<organism evidence="1">
    <name type="scientific">Bradyrhizobium barranii subsp. barranii</name>
    <dbReference type="NCBI Taxonomy" id="2823807"/>
    <lineage>
        <taxon>Bacteria</taxon>
        <taxon>Pseudomonadati</taxon>
        <taxon>Pseudomonadota</taxon>
        <taxon>Alphaproteobacteria</taxon>
        <taxon>Hyphomicrobiales</taxon>
        <taxon>Nitrobacteraceae</taxon>
        <taxon>Bradyrhizobium</taxon>
        <taxon>Bradyrhizobium barranii</taxon>
    </lineage>
</organism>
<evidence type="ECO:0000313" key="3">
    <source>
        <dbReference type="Proteomes" id="UP000564836"/>
    </source>
</evidence>
<sequence length="116" mass="13312">MDSEVGRPWAGSSLMIHGNWVDPDIGMAIARGLKAHRFRLADSDPRVLLRWADRSYGFSSHRPKTILPHAQPSRNQNRSALQHYALSLILPMKRHDQVRRWCGYARATQHFASAQR</sequence>
<dbReference type="Proteomes" id="UP000564836">
    <property type="component" value="Plasmid pBb323S2a"/>
</dbReference>
<protein>
    <submittedName>
        <fullName evidence="1">Uncharacterized protein</fullName>
    </submittedName>
</protein>
<reference evidence="2 3" key="1">
    <citation type="journal article" date="2017" name="Syst. Appl. Microbiol.">
        <title>Soybeans inoculated with root zone soils of Canadian native legumes harbour diverse and novel Bradyrhizobium spp. that possess agricultural potential.</title>
        <authorList>
            <person name="Bromfield E.S.P."/>
            <person name="Cloutier S."/>
            <person name="Tambong J.T."/>
            <person name="Tran Thi T.V."/>
        </authorList>
    </citation>
    <scope>NUCLEOTIDE SEQUENCE [LARGE SCALE GENOMIC DNA]</scope>
    <source>
        <strain evidence="2 3">323S2</strain>
    </source>
</reference>